<dbReference type="RefSeq" id="WP_201637438.1">
    <property type="nucleotide sequence ID" value="NZ_JAEQNB010000006.1"/>
</dbReference>
<dbReference type="Proteomes" id="UP000602284">
    <property type="component" value="Unassembled WGS sequence"/>
</dbReference>
<proteinExistence type="predicted"/>
<dbReference type="InterPro" id="IPR007358">
    <property type="entry name" value="Nucleoid_associated_NdpA"/>
</dbReference>
<dbReference type="EMBL" id="JAEQNB010000006">
    <property type="protein sequence ID" value="MBL0388491.1"/>
    <property type="molecule type" value="Genomic_DNA"/>
</dbReference>
<accession>A0ABS1JDZ2</accession>
<sequence length="355" mass="41104">MTVQIKKMIAHEIDLDRSDVYTSDELVDVSNLSEEILKFFIEHINTGVIDNKIKSCVFLQDMATVLRQVDDFVKDLSDEEAFLYMTQSMTHNLYSAMEASSSKSSGTVVFIHYFDTERDMDFLSILKMDPSNGIQYHPETRVFTLRAKMLPSSRERLHKSAFIKLVDGLWSEKLHLYVLDKQKKTDTPTKFFMTAFLQSKELVNNKQSTELVERILIDNADQGLFGDIDTIKFREKVDRLMVNNSVFNFDTKVDELLIEYFPGEGDRNNLVEIMKSELRNKEETVQFEFTVEKTNMIFVLSDKNRGIKFEFPEHLKGGDIKINTVDEHGEPVTVIKVYNADLKESQRISRKGVEV</sequence>
<evidence type="ECO:0000313" key="2">
    <source>
        <dbReference type="Proteomes" id="UP000602284"/>
    </source>
</evidence>
<comment type="caution">
    <text evidence="1">The sequence shown here is derived from an EMBL/GenBank/DDBJ whole genome shotgun (WGS) entry which is preliminary data.</text>
</comment>
<name>A0ABS1JDZ2_9BACL</name>
<organism evidence="1 2">
    <name type="scientific">Tumebacillus amylolyticus</name>
    <dbReference type="NCBI Taxonomy" id="2801339"/>
    <lineage>
        <taxon>Bacteria</taxon>
        <taxon>Bacillati</taxon>
        <taxon>Bacillota</taxon>
        <taxon>Bacilli</taxon>
        <taxon>Bacillales</taxon>
        <taxon>Alicyclobacillaceae</taxon>
        <taxon>Tumebacillus</taxon>
    </lineage>
</organism>
<protein>
    <submittedName>
        <fullName evidence="1">Nucleoid-associated protein</fullName>
    </submittedName>
</protein>
<evidence type="ECO:0000313" key="1">
    <source>
        <dbReference type="EMBL" id="MBL0388491.1"/>
    </source>
</evidence>
<reference evidence="1 2" key="1">
    <citation type="submission" date="2021-01" db="EMBL/GenBank/DDBJ databases">
        <title>Tumebacillus sp. strain ITR2 16S ribosomal RNA gene Genome sequencing and assembly.</title>
        <authorList>
            <person name="Kang M."/>
        </authorList>
    </citation>
    <scope>NUCLEOTIDE SEQUENCE [LARGE SCALE GENOMIC DNA]</scope>
    <source>
        <strain evidence="1 2">ITR2</strain>
    </source>
</reference>
<dbReference type="Pfam" id="PF04245">
    <property type="entry name" value="NA37"/>
    <property type="match status" value="1"/>
</dbReference>
<keyword evidence="2" id="KW-1185">Reference proteome</keyword>
<gene>
    <name evidence="1" type="ORF">JJB07_17960</name>
</gene>